<evidence type="ECO:0000256" key="7">
    <source>
        <dbReference type="ARBA" id="ARBA00023065"/>
    </source>
</evidence>
<comment type="similarity">
    <text evidence="11 12">Belongs to the TonB-dependent receptor family.</text>
</comment>
<comment type="subcellular location">
    <subcellularLocation>
        <location evidence="1 11">Cell outer membrane</location>
        <topology evidence="1 11">Multi-pass membrane protein</topology>
    </subcellularLocation>
</comment>
<dbReference type="InterPro" id="IPR012910">
    <property type="entry name" value="Plug_dom"/>
</dbReference>
<dbReference type="Gene3D" id="2.40.170.20">
    <property type="entry name" value="TonB-dependent receptor, beta-barrel domain"/>
    <property type="match status" value="1"/>
</dbReference>
<dbReference type="InterPro" id="IPR036942">
    <property type="entry name" value="Beta-barrel_TonB_sf"/>
</dbReference>
<keyword evidence="5 11" id="KW-0812">Transmembrane</keyword>
<evidence type="ECO:0000313" key="16">
    <source>
        <dbReference type="EMBL" id="MFC4594580.1"/>
    </source>
</evidence>
<dbReference type="EMBL" id="JBHSFZ010000020">
    <property type="protein sequence ID" value="MFC4594580.1"/>
    <property type="molecule type" value="Genomic_DNA"/>
</dbReference>
<evidence type="ECO:0000256" key="10">
    <source>
        <dbReference type="ARBA" id="ARBA00023237"/>
    </source>
</evidence>
<evidence type="ECO:0000256" key="4">
    <source>
        <dbReference type="ARBA" id="ARBA00022496"/>
    </source>
</evidence>
<keyword evidence="16" id="KW-0675">Receptor</keyword>
<dbReference type="PROSITE" id="PS52016">
    <property type="entry name" value="TONB_DEPENDENT_REC_3"/>
    <property type="match status" value="1"/>
</dbReference>
<keyword evidence="9 11" id="KW-0472">Membrane</keyword>
<dbReference type="InterPro" id="IPR039426">
    <property type="entry name" value="TonB-dep_rcpt-like"/>
</dbReference>
<keyword evidence="13" id="KW-0732">Signal</keyword>
<proteinExistence type="inferred from homology"/>
<feature type="chain" id="PRO_5046045612" evidence="13">
    <location>
        <begin position="24"/>
        <end position="736"/>
    </location>
</feature>
<keyword evidence="7" id="KW-0406">Ion transport</keyword>
<feature type="domain" description="TonB-dependent receptor-like beta-barrel" evidence="14">
    <location>
        <begin position="249"/>
        <end position="706"/>
    </location>
</feature>
<evidence type="ECO:0000256" key="3">
    <source>
        <dbReference type="ARBA" id="ARBA00022452"/>
    </source>
</evidence>
<evidence type="ECO:0000256" key="1">
    <source>
        <dbReference type="ARBA" id="ARBA00004571"/>
    </source>
</evidence>
<organism evidence="16 17">
    <name type="scientific">Sphingobium tyrosinilyticum</name>
    <dbReference type="NCBI Taxonomy" id="2715436"/>
    <lineage>
        <taxon>Bacteria</taxon>
        <taxon>Pseudomonadati</taxon>
        <taxon>Pseudomonadota</taxon>
        <taxon>Alphaproteobacteria</taxon>
        <taxon>Sphingomonadales</taxon>
        <taxon>Sphingomonadaceae</taxon>
        <taxon>Sphingobium</taxon>
    </lineage>
</organism>
<feature type="signal peptide" evidence="13">
    <location>
        <begin position="1"/>
        <end position="23"/>
    </location>
</feature>
<dbReference type="Pfam" id="PF07715">
    <property type="entry name" value="Plug"/>
    <property type="match status" value="1"/>
</dbReference>
<evidence type="ECO:0000256" key="5">
    <source>
        <dbReference type="ARBA" id="ARBA00022692"/>
    </source>
</evidence>
<evidence type="ECO:0000256" key="13">
    <source>
        <dbReference type="SAM" id="SignalP"/>
    </source>
</evidence>
<dbReference type="SUPFAM" id="SSF56935">
    <property type="entry name" value="Porins"/>
    <property type="match status" value="1"/>
</dbReference>
<reference evidence="17" key="1">
    <citation type="journal article" date="2019" name="Int. J. Syst. Evol. Microbiol.">
        <title>The Global Catalogue of Microorganisms (GCM) 10K type strain sequencing project: providing services to taxonomists for standard genome sequencing and annotation.</title>
        <authorList>
            <consortium name="The Broad Institute Genomics Platform"/>
            <consortium name="The Broad Institute Genome Sequencing Center for Infectious Disease"/>
            <person name="Wu L."/>
            <person name="Ma J."/>
        </authorList>
    </citation>
    <scope>NUCLEOTIDE SEQUENCE [LARGE SCALE GENOMIC DNA]</scope>
    <source>
        <strain evidence="17">NBRC 103632</strain>
    </source>
</reference>
<keyword evidence="8 12" id="KW-0798">TonB box</keyword>
<evidence type="ECO:0000313" key="17">
    <source>
        <dbReference type="Proteomes" id="UP001595957"/>
    </source>
</evidence>
<keyword evidence="6" id="KW-0408">Iron</keyword>
<dbReference type="Pfam" id="PF00593">
    <property type="entry name" value="TonB_dep_Rec_b-barrel"/>
    <property type="match status" value="1"/>
</dbReference>
<evidence type="ECO:0000259" key="15">
    <source>
        <dbReference type="Pfam" id="PF07715"/>
    </source>
</evidence>
<keyword evidence="3 11" id="KW-1134">Transmembrane beta strand</keyword>
<protein>
    <submittedName>
        <fullName evidence="16">TonB-dependent receptor</fullName>
    </submittedName>
</protein>
<evidence type="ECO:0000256" key="9">
    <source>
        <dbReference type="ARBA" id="ARBA00023136"/>
    </source>
</evidence>
<keyword evidence="17" id="KW-1185">Reference proteome</keyword>
<keyword evidence="2 11" id="KW-0813">Transport</keyword>
<dbReference type="PANTHER" id="PTHR32552">
    <property type="entry name" value="FERRICHROME IRON RECEPTOR-RELATED"/>
    <property type="match status" value="1"/>
</dbReference>
<accession>A0ABV9F0X9</accession>
<sequence>MIRANWLVSAALVAMAAPGVAFASSAGDQSSPTDGASPGATDEIVVTAEKRSTTVMRTNIAVAALSGDDLKQHEIRDVKALQNFVPGLSVSDTGLVSQLNIRGIGLGITDPGVYSGVAIYRDNLFQGPIVANEPFYDIGSVQVLRGPQGTFVGNNSTGGALFVKTSDPKLGDASGYASLTGGNYNRIAFEGAVNIPVSDTLAVRIATYDEHRASFFKNGNPPGSPSRGYSTPGELNIIAGRISVLWKPSDDFQSLTKAEYYHNVTGGFTGKPIPGTFFSTLVSPDPYTINFGNVPRYDESTFRVDNESSLTLRNGITLRNMIGLTVAKFHQGSDVIGVSFPTVTVNISAVEPIFSEEFTIISAEDEPLKWTIGTYYLHDKNKVPVFGQNFFANQIFTNQDRAIKQSKAVYGGLKYKLTDALELEGSARYTWSKTDKDRRNQSSFFDLTTNNFLFSVLTTGNQSDKGLTWKIGVNYTADSRNFLYAFVAKGRKGGGVQSPVSNFAPESVMDYEAGWKGTMWGGALRAQIGGFYSKYTNMQIQGIVPANGFPAIFNAGSAETYGPEAELAVHLGNFDMTVAGSYLKSKITVNDIVNRPSLPDGGQGTLGPQCAAGQTANCFNYGPFIGTATGPLPFAPKFNIAVGLSYKIELGGDKRLVPHVEYTHTDSQRTSFFKDSTSILPGRDLFNAKLTYSADRFDFEAFVTNLTKEVYPGGANGGLWFYGAPRQFGGRASVRF</sequence>
<evidence type="ECO:0000256" key="2">
    <source>
        <dbReference type="ARBA" id="ARBA00022448"/>
    </source>
</evidence>
<evidence type="ECO:0000256" key="6">
    <source>
        <dbReference type="ARBA" id="ARBA00023004"/>
    </source>
</evidence>
<gene>
    <name evidence="16" type="ORF">ACFO3E_10335</name>
</gene>
<dbReference type="RefSeq" id="WP_380804465.1">
    <property type="nucleotide sequence ID" value="NZ_JBHSFZ010000020.1"/>
</dbReference>
<name>A0ABV9F0X9_9SPHN</name>
<dbReference type="InterPro" id="IPR000531">
    <property type="entry name" value="Beta-barrel_TonB"/>
</dbReference>
<evidence type="ECO:0000256" key="12">
    <source>
        <dbReference type="RuleBase" id="RU003357"/>
    </source>
</evidence>
<evidence type="ECO:0000256" key="8">
    <source>
        <dbReference type="ARBA" id="ARBA00023077"/>
    </source>
</evidence>
<evidence type="ECO:0000259" key="14">
    <source>
        <dbReference type="Pfam" id="PF00593"/>
    </source>
</evidence>
<dbReference type="Proteomes" id="UP001595957">
    <property type="component" value="Unassembled WGS sequence"/>
</dbReference>
<feature type="domain" description="TonB-dependent receptor plug" evidence="15">
    <location>
        <begin position="55"/>
        <end position="160"/>
    </location>
</feature>
<keyword evidence="10 11" id="KW-0998">Cell outer membrane</keyword>
<dbReference type="PANTHER" id="PTHR32552:SF81">
    <property type="entry name" value="TONB-DEPENDENT OUTER MEMBRANE RECEPTOR"/>
    <property type="match status" value="1"/>
</dbReference>
<evidence type="ECO:0000256" key="11">
    <source>
        <dbReference type="PROSITE-ProRule" id="PRU01360"/>
    </source>
</evidence>
<keyword evidence="4" id="KW-0410">Iron transport</keyword>
<comment type="caution">
    <text evidence="16">The sequence shown here is derived from an EMBL/GenBank/DDBJ whole genome shotgun (WGS) entry which is preliminary data.</text>
</comment>